<dbReference type="EMBL" id="AVOT02093271">
    <property type="protein sequence ID" value="MBW0574004.1"/>
    <property type="molecule type" value="Genomic_DNA"/>
</dbReference>
<evidence type="ECO:0000259" key="1">
    <source>
        <dbReference type="Pfam" id="PF24626"/>
    </source>
</evidence>
<evidence type="ECO:0000313" key="2">
    <source>
        <dbReference type="EMBL" id="MBW0574004.1"/>
    </source>
</evidence>
<name>A0A9Q3K423_9BASI</name>
<proteinExistence type="predicted"/>
<feature type="domain" description="Tf2-1-like SH3-like" evidence="1">
    <location>
        <begin position="1"/>
        <end position="59"/>
    </location>
</feature>
<dbReference type="Pfam" id="PF24626">
    <property type="entry name" value="SH3_Tf2-1"/>
    <property type="match status" value="1"/>
</dbReference>
<organism evidence="2 3">
    <name type="scientific">Austropuccinia psidii MF-1</name>
    <dbReference type="NCBI Taxonomy" id="1389203"/>
    <lineage>
        <taxon>Eukaryota</taxon>
        <taxon>Fungi</taxon>
        <taxon>Dikarya</taxon>
        <taxon>Basidiomycota</taxon>
        <taxon>Pucciniomycotina</taxon>
        <taxon>Pucciniomycetes</taxon>
        <taxon>Pucciniales</taxon>
        <taxon>Sphaerophragmiaceae</taxon>
        <taxon>Austropuccinia</taxon>
    </lineage>
</organism>
<dbReference type="AlphaFoldDB" id="A0A9Q3K423"/>
<dbReference type="Proteomes" id="UP000765509">
    <property type="component" value="Unassembled WGS sequence"/>
</dbReference>
<evidence type="ECO:0000313" key="3">
    <source>
        <dbReference type="Proteomes" id="UP000765509"/>
    </source>
</evidence>
<reference evidence="2" key="1">
    <citation type="submission" date="2021-03" db="EMBL/GenBank/DDBJ databases">
        <title>Draft genome sequence of rust myrtle Austropuccinia psidii MF-1, a brazilian biotype.</title>
        <authorList>
            <person name="Quecine M.C."/>
            <person name="Pachon D.M.R."/>
            <person name="Bonatelli M.L."/>
            <person name="Correr F.H."/>
            <person name="Franceschini L.M."/>
            <person name="Leite T.F."/>
            <person name="Margarido G.R.A."/>
            <person name="Almeida C.A."/>
            <person name="Ferrarezi J.A."/>
            <person name="Labate C.A."/>
        </authorList>
    </citation>
    <scope>NUCLEOTIDE SEQUENCE</scope>
    <source>
        <strain evidence="2">MF-1</strain>
    </source>
</reference>
<dbReference type="InterPro" id="IPR056924">
    <property type="entry name" value="SH3_Tf2-1"/>
</dbReference>
<comment type="caution">
    <text evidence="2">The sequence shown here is derived from an EMBL/GenBank/DDBJ whole genome shotgun (WGS) entry which is preliminary data.</text>
</comment>
<accession>A0A9Q3K423</accession>
<sequence>MVWLSSKSIKSTRTAKKLSERWSGPFPILKKVSTHAYHLKLLSQWKSIHPVFHISLSEPVKTSKIPNRHKSLLLQSSLKKKRNGKSLKYWTQSLREANSGIWCNGKVSVKTWKDTVGNQPKTSRIALKLSRTLILYILTSQDPIHKEIYHLGCLVGRGITKDKSHSWYAT</sequence>
<keyword evidence="3" id="KW-1185">Reference proteome</keyword>
<gene>
    <name evidence="2" type="ORF">O181_113719</name>
</gene>
<protein>
    <recommendedName>
        <fullName evidence="1">Tf2-1-like SH3-like domain-containing protein</fullName>
    </recommendedName>
</protein>